<evidence type="ECO:0000313" key="5">
    <source>
        <dbReference type="Proteomes" id="UP001205311"/>
    </source>
</evidence>
<feature type="region of interest" description="Disordered" evidence="2">
    <location>
        <begin position="361"/>
        <end position="389"/>
    </location>
</feature>
<dbReference type="SUPFAM" id="SSF49344">
    <property type="entry name" value="CBD9-like"/>
    <property type="match status" value="1"/>
</dbReference>
<dbReference type="Pfam" id="PF06452">
    <property type="entry name" value="CBM9_1"/>
    <property type="match status" value="1"/>
</dbReference>
<dbReference type="SUPFAM" id="SSF102588">
    <property type="entry name" value="LmbE-like"/>
    <property type="match status" value="1"/>
</dbReference>
<feature type="region of interest" description="Disordered" evidence="2">
    <location>
        <begin position="581"/>
        <end position="625"/>
    </location>
</feature>
<sequence>MTPLDVPAGPDVPPRSRRHATRTALVAGVAVLGLLAGALVATPAQAQAQAQAQAEHAEHRDPAHHDVLFVGAHPDDEFQSLSTFGQWNERRGWSVGVATITRGEGGGNAVGQEEGARLGLLREGEEREAVAHATIRNVFYLDKPDFWYTLSAPLTQRIWDGPPQHADTLERLVRLIRATTPHTIVTMDPRPFDQHGAHQLAGRLAVEAFRLAADRTAFPDQITRERYRPWQADRLLAQNWRFSGPTGPACASAREHDPASGLPLEGVWEGVLSRRTGTTWAQRERDAARVYRSQGFGSLPAKITTPRERLGCDWFSVLAEDGRPVRAEVREQAPLRPLYQEFHDWTRKVGMPWLANDAQPSYPANPSTEVPRAGTRPRVDGVGGQDEYPGEPVTLTHWQGERCASDQDCSARARLSRDGDDLFVFVEVADDRRGAVLPAEDCKRHWRTDSVEVAIDPRGRADDTSTTFKAAFLPVTAEGGPCAARDADQHQGPAGQTAPGLEFASAPLAGSPAGYTIEARIPLGALPAGVDPERFAVNILVYDSDTDDRTGKTRLAWSPFGSAQADPYVWGVARLVDYTPPPGQPTEPIPPVIPTEAARSSDSPASLAQSRRTGVPLAVGPRIRH</sequence>
<feature type="compositionally biased region" description="Polar residues" evidence="2">
    <location>
        <begin position="598"/>
        <end position="612"/>
    </location>
</feature>
<feature type="domain" description="Carbohydrate-binding" evidence="3">
    <location>
        <begin position="387"/>
        <end position="576"/>
    </location>
</feature>
<dbReference type="RefSeq" id="WP_253669978.1">
    <property type="nucleotide sequence ID" value="NZ_JAMTCP010000013.1"/>
</dbReference>
<feature type="compositionally biased region" description="Pro residues" evidence="2">
    <location>
        <begin position="581"/>
        <end position="593"/>
    </location>
</feature>
<dbReference type="InterPro" id="IPR003737">
    <property type="entry name" value="GlcNAc_PI_deacetylase-related"/>
</dbReference>
<dbReference type="InterPro" id="IPR010502">
    <property type="entry name" value="Carb-bd_dom_fam9"/>
</dbReference>
<dbReference type="PROSITE" id="PS51318">
    <property type="entry name" value="TAT"/>
    <property type="match status" value="1"/>
</dbReference>
<dbReference type="Gene3D" id="2.60.40.1190">
    <property type="match status" value="1"/>
</dbReference>
<gene>
    <name evidence="4" type="ORF">LX15_002769</name>
</gene>
<dbReference type="InterPro" id="IPR024078">
    <property type="entry name" value="LmbE-like_dom_sf"/>
</dbReference>
<name>A0ABT1HU64_STRSD</name>
<dbReference type="InterPro" id="IPR006311">
    <property type="entry name" value="TAT_signal"/>
</dbReference>
<protein>
    <submittedName>
        <fullName evidence="4">GlcNAc-PI de-N-acetylase</fullName>
    </submittedName>
</protein>
<evidence type="ECO:0000259" key="3">
    <source>
        <dbReference type="Pfam" id="PF06452"/>
    </source>
</evidence>
<accession>A0ABT1HU64</accession>
<comment type="caution">
    <text evidence="4">The sequence shown here is derived from an EMBL/GenBank/DDBJ whole genome shotgun (WGS) entry which is preliminary data.</text>
</comment>
<reference evidence="4 5" key="1">
    <citation type="submission" date="2022-06" db="EMBL/GenBank/DDBJ databases">
        <title>Genomic Encyclopedia of Archaeal and Bacterial Type Strains, Phase II (KMG-II): from individual species to whole genera.</title>
        <authorList>
            <person name="Goeker M."/>
        </authorList>
    </citation>
    <scope>NUCLEOTIDE SEQUENCE [LARGE SCALE GENOMIC DNA]</scope>
    <source>
        <strain evidence="4 5">DSM 40477</strain>
    </source>
</reference>
<keyword evidence="1" id="KW-0862">Zinc</keyword>
<evidence type="ECO:0000256" key="2">
    <source>
        <dbReference type="SAM" id="MobiDB-lite"/>
    </source>
</evidence>
<dbReference type="Gene3D" id="3.40.50.10320">
    <property type="entry name" value="LmbE-like"/>
    <property type="match status" value="1"/>
</dbReference>
<keyword evidence="5" id="KW-1185">Reference proteome</keyword>
<organism evidence="4 5">
    <name type="scientific">Streptoalloteichus tenebrarius (strain ATCC 17920 / DSM 40477 / JCM 4838 / CBS 697.72 / NBRC 16177 / NCIMB 11028 / NRRL B-12390 / A12253. 1 / ISP 5477)</name>
    <name type="common">Streptomyces tenebrarius</name>
    <dbReference type="NCBI Taxonomy" id="1933"/>
    <lineage>
        <taxon>Bacteria</taxon>
        <taxon>Bacillati</taxon>
        <taxon>Actinomycetota</taxon>
        <taxon>Actinomycetes</taxon>
        <taxon>Pseudonocardiales</taxon>
        <taxon>Pseudonocardiaceae</taxon>
        <taxon>Streptoalloteichus</taxon>
    </lineage>
</organism>
<dbReference type="PANTHER" id="PTHR12993">
    <property type="entry name" value="N-ACETYLGLUCOSAMINYL-PHOSPHATIDYLINOSITOL DE-N-ACETYLASE-RELATED"/>
    <property type="match status" value="1"/>
</dbReference>
<dbReference type="EMBL" id="JAMTCP010000013">
    <property type="protein sequence ID" value="MCP2259068.1"/>
    <property type="molecule type" value="Genomic_DNA"/>
</dbReference>
<proteinExistence type="predicted"/>
<dbReference type="Pfam" id="PF02585">
    <property type="entry name" value="PIG-L"/>
    <property type="match status" value="1"/>
</dbReference>
<evidence type="ECO:0000313" key="4">
    <source>
        <dbReference type="EMBL" id="MCP2259068.1"/>
    </source>
</evidence>
<evidence type="ECO:0000256" key="1">
    <source>
        <dbReference type="ARBA" id="ARBA00022833"/>
    </source>
</evidence>
<dbReference type="Proteomes" id="UP001205311">
    <property type="component" value="Unassembled WGS sequence"/>
</dbReference>
<dbReference type="PANTHER" id="PTHR12993:SF11">
    <property type="entry name" value="N-ACETYLGLUCOSAMINYL-PHOSPHATIDYLINOSITOL DE-N-ACETYLASE"/>
    <property type="match status" value="1"/>
</dbReference>